<dbReference type="EMBL" id="VSRR010025215">
    <property type="protein sequence ID" value="MPC66750.1"/>
    <property type="molecule type" value="Genomic_DNA"/>
</dbReference>
<protein>
    <submittedName>
        <fullName evidence="1">Uncharacterized protein</fullName>
    </submittedName>
</protein>
<evidence type="ECO:0000313" key="1">
    <source>
        <dbReference type="EMBL" id="MPC66750.1"/>
    </source>
</evidence>
<sequence>MPGGQTPFQDVEAGVCHTAPMPDGQLIIPSCGLGIGKTISLSSVVGFGHSHAAKISGGLLPTENMSAGVSHKAPMPDDQTHVPCLGVVVCPLAPMPGGCPLPCSGLDHADPGESVLGSLPFILKASVEACQPAPVPGGSGMGQGLLAPMLVGHFISTAGTCEVDEEEVPPNQEGVSPFLHFIGKMRAYLHLPSPEAPSSSQLTGVEMAQGSVLPHQPSLTLPQLLMAEAVFEEVQCRSLKEPKPCSANFQLSRD</sequence>
<keyword evidence="2" id="KW-1185">Reference proteome</keyword>
<organism evidence="1 2">
    <name type="scientific">Portunus trituberculatus</name>
    <name type="common">Swimming crab</name>
    <name type="synonym">Neptunus trituberculatus</name>
    <dbReference type="NCBI Taxonomy" id="210409"/>
    <lineage>
        <taxon>Eukaryota</taxon>
        <taxon>Metazoa</taxon>
        <taxon>Ecdysozoa</taxon>
        <taxon>Arthropoda</taxon>
        <taxon>Crustacea</taxon>
        <taxon>Multicrustacea</taxon>
        <taxon>Malacostraca</taxon>
        <taxon>Eumalacostraca</taxon>
        <taxon>Eucarida</taxon>
        <taxon>Decapoda</taxon>
        <taxon>Pleocyemata</taxon>
        <taxon>Brachyura</taxon>
        <taxon>Eubrachyura</taxon>
        <taxon>Portunoidea</taxon>
        <taxon>Portunidae</taxon>
        <taxon>Portuninae</taxon>
        <taxon>Portunus</taxon>
    </lineage>
</organism>
<gene>
    <name evidence="1" type="ORF">E2C01_060901</name>
</gene>
<proteinExistence type="predicted"/>
<comment type="caution">
    <text evidence="1">The sequence shown here is derived from an EMBL/GenBank/DDBJ whole genome shotgun (WGS) entry which is preliminary data.</text>
</comment>
<name>A0A5B7H3U6_PORTR</name>
<dbReference type="AlphaFoldDB" id="A0A5B7H3U6"/>
<accession>A0A5B7H3U6</accession>
<reference evidence="1 2" key="1">
    <citation type="submission" date="2019-05" db="EMBL/GenBank/DDBJ databases">
        <title>Another draft genome of Portunus trituberculatus and its Hox gene families provides insights of decapod evolution.</title>
        <authorList>
            <person name="Jeong J.-H."/>
            <person name="Song I."/>
            <person name="Kim S."/>
            <person name="Choi T."/>
            <person name="Kim D."/>
            <person name="Ryu S."/>
            <person name="Kim W."/>
        </authorList>
    </citation>
    <scope>NUCLEOTIDE SEQUENCE [LARGE SCALE GENOMIC DNA]</scope>
    <source>
        <tissue evidence="1">Muscle</tissue>
    </source>
</reference>
<dbReference type="Proteomes" id="UP000324222">
    <property type="component" value="Unassembled WGS sequence"/>
</dbReference>
<evidence type="ECO:0000313" key="2">
    <source>
        <dbReference type="Proteomes" id="UP000324222"/>
    </source>
</evidence>